<evidence type="ECO:0000256" key="1">
    <source>
        <dbReference type="SAM" id="Coils"/>
    </source>
</evidence>
<evidence type="ECO:0000256" key="2">
    <source>
        <dbReference type="SAM" id="MobiDB-lite"/>
    </source>
</evidence>
<proteinExistence type="predicted"/>
<gene>
    <name evidence="3" type="ORF">LtaPh_1300400</name>
</gene>
<feature type="compositionally biased region" description="Polar residues" evidence="2">
    <location>
        <begin position="1"/>
        <end position="19"/>
    </location>
</feature>
<feature type="coiled-coil region" evidence="1">
    <location>
        <begin position="208"/>
        <end position="235"/>
    </location>
</feature>
<organism evidence="3 4">
    <name type="scientific">Leishmania tarentolae</name>
    <name type="common">Sauroleishmania tarentolae</name>
    <dbReference type="NCBI Taxonomy" id="5689"/>
    <lineage>
        <taxon>Eukaryota</taxon>
        <taxon>Discoba</taxon>
        <taxon>Euglenozoa</taxon>
        <taxon>Kinetoplastea</taxon>
        <taxon>Metakinetoplastina</taxon>
        <taxon>Trypanosomatida</taxon>
        <taxon>Trypanosomatidae</taxon>
        <taxon>Leishmaniinae</taxon>
        <taxon>Leishmania</taxon>
        <taxon>lizard Leishmania</taxon>
    </lineage>
</organism>
<dbReference type="AlphaFoldDB" id="A0A640KH74"/>
<keyword evidence="4" id="KW-1185">Reference proteome</keyword>
<name>A0A640KH74_LEITA</name>
<sequence length="347" mass="38614">MPVQTHAQRNTSATETRASTGEEVCVTVTKALPVEAIEASMERFLAAQETALWHMLNSYKNDADQALSLEGFRDAATGLSASFANPHTDGTRTDGRQYTSQHHRASVLLELLKKGKGSQQILALGKSSARETEELQRTVALEEDKLSLAQTRNRLLRGRLAILTRESGNKHNTVLSHNGRNSDIVGSKRAADLQIGQSPDNYDYTNDIVEARRQLDQRTKELDESQLRLRQLQQYHLAQLSGHLRPMMTANDALRTTENFLDQETNIAVRATVVDSLLEVNRALKPLSLQHESSHSLGGALPCLDNVSTLWDRLAVQNFVVGRINRLFTCMCPTAPPLTLLKETHMM</sequence>
<reference evidence="3" key="1">
    <citation type="submission" date="2019-11" db="EMBL/GenBank/DDBJ databases">
        <title>Leishmania tarentolae CDS.</title>
        <authorList>
            <person name="Goto Y."/>
            <person name="Yamagishi J."/>
        </authorList>
    </citation>
    <scope>NUCLEOTIDE SEQUENCE [LARGE SCALE GENOMIC DNA]</scope>
    <source>
        <strain evidence="3">Parrot Tar II</strain>
    </source>
</reference>
<evidence type="ECO:0000313" key="3">
    <source>
        <dbReference type="EMBL" id="GET86849.1"/>
    </source>
</evidence>
<dbReference type="VEuPathDB" id="TriTrypDB:LtaPh_1300400"/>
<dbReference type="OrthoDB" id="264095at2759"/>
<protein>
    <submittedName>
        <fullName evidence="3">Uncharacterized protein</fullName>
    </submittedName>
</protein>
<keyword evidence="1" id="KW-0175">Coiled coil</keyword>
<accession>A0A640KH74</accession>
<evidence type="ECO:0000313" key="4">
    <source>
        <dbReference type="Proteomes" id="UP000419144"/>
    </source>
</evidence>
<comment type="caution">
    <text evidence="3">The sequence shown here is derived from an EMBL/GenBank/DDBJ whole genome shotgun (WGS) entry which is preliminary data.</text>
</comment>
<feature type="region of interest" description="Disordered" evidence="2">
    <location>
        <begin position="1"/>
        <end position="21"/>
    </location>
</feature>
<dbReference type="EMBL" id="BLBS01000017">
    <property type="protein sequence ID" value="GET86849.1"/>
    <property type="molecule type" value="Genomic_DNA"/>
</dbReference>
<dbReference type="Proteomes" id="UP000419144">
    <property type="component" value="Unassembled WGS sequence"/>
</dbReference>